<dbReference type="AlphaFoldDB" id="A0A2P4SFT6"/>
<dbReference type="EMBL" id="PPHD01053149">
    <property type="protein sequence ID" value="POI22961.1"/>
    <property type="molecule type" value="Genomic_DNA"/>
</dbReference>
<gene>
    <name evidence="1" type="ORF">CIB84_013291</name>
</gene>
<dbReference type="SUPFAM" id="SSF55797">
    <property type="entry name" value="PR-1-like"/>
    <property type="match status" value="1"/>
</dbReference>
<dbReference type="Proteomes" id="UP000237246">
    <property type="component" value="Unassembled WGS sequence"/>
</dbReference>
<dbReference type="Gene3D" id="3.40.33.10">
    <property type="entry name" value="CAP"/>
    <property type="match status" value="1"/>
</dbReference>
<proteinExistence type="predicted"/>
<evidence type="ECO:0000313" key="1">
    <source>
        <dbReference type="EMBL" id="POI22961.1"/>
    </source>
</evidence>
<evidence type="ECO:0008006" key="3">
    <source>
        <dbReference type="Google" id="ProtNLM"/>
    </source>
</evidence>
<dbReference type="InterPro" id="IPR035940">
    <property type="entry name" value="CAP_sf"/>
</dbReference>
<organism evidence="1 2">
    <name type="scientific">Bambusicola thoracicus</name>
    <name type="common">Chinese bamboo-partridge</name>
    <name type="synonym">Perdix thoracica</name>
    <dbReference type="NCBI Taxonomy" id="9083"/>
    <lineage>
        <taxon>Eukaryota</taxon>
        <taxon>Metazoa</taxon>
        <taxon>Chordata</taxon>
        <taxon>Craniata</taxon>
        <taxon>Vertebrata</taxon>
        <taxon>Euteleostomi</taxon>
        <taxon>Archelosauria</taxon>
        <taxon>Archosauria</taxon>
        <taxon>Dinosauria</taxon>
        <taxon>Saurischia</taxon>
        <taxon>Theropoda</taxon>
        <taxon>Coelurosauria</taxon>
        <taxon>Aves</taxon>
        <taxon>Neognathae</taxon>
        <taxon>Galloanserae</taxon>
        <taxon>Galliformes</taxon>
        <taxon>Phasianidae</taxon>
        <taxon>Perdicinae</taxon>
        <taxon>Bambusicola</taxon>
    </lineage>
</organism>
<name>A0A2P4SFT6_BAMTH</name>
<feature type="non-terminal residue" evidence="1">
    <location>
        <position position="1"/>
    </location>
</feature>
<protein>
    <recommendedName>
        <fullName evidence="3">SCP domain-containing protein</fullName>
    </recommendedName>
</protein>
<accession>A0A2P4SFT6</accession>
<reference evidence="1 2" key="1">
    <citation type="submission" date="2018-01" db="EMBL/GenBank/DDBJ databases">
        <title>Comparison of the Chinese Bamboo Partridge and Red Junglefowl genome sequences highlights the importance of demography in genome evolution.</title>
        <authorList>
            <person name="Tiley G.P."/>
            <person name="Kimball R.T."/>
            <person name="Braun E.L."/>
            <person name="Burleigh J.G."/>
        </authorList>
    </citation>
    <scope>NUCLEOTIDE SEQUENCE [LARGE SCALE GENOMIC DNA]</scope>
    <source>
        <strain evidence="1">RTK389</strain>
        <tissue evidence="1">Blood</tissue>
    </source>
</reference>
<dbReference type="OrthoDB" id="737510at2759"/>
<sequence>QPCGENLYMSTAPSSWSDSIQAWYDEEKDFKYGSGATRANAVIGHYTQPILASFVMFSPTVLKWQRHMDVNIALSSKTALPPADAKVK</sequence>
<keyword evidence="2" id="KW-1185">Reference proteome</keyword>
<comment type="caution">
    <text evidence="1">The sequence shown here is derived from an EMBL/GenBank/DDBJ whole genome shotgun (WGS) entry which is preliminary data.</text>
</comment>
<evidence type="ECO:0000313" key="2">
    <source>
        <dbReference type="Proteomes" id="UP000237246"/>
    </source>
</evidence>